<accession>A0ACC3CEZ9</accession>
<dbReference type="Proteomes" id="UP000798662">
    <property type="component" value="Chromosome 3"/>
</dbReference>
<proteinExistence type="predicted"/>
<organism evidence="1 2">
    <name type="scientific">Pyropia yezoensis</name>
    <name type="common">Susabi-nori</name>
    <name type="synonym">Porphyra yezoensis</name>
    <dbReference type="NCBI Taxonomy" id="2788"/>
    <lineage>
        <taxon>Eukaryota</taxon>
        <taxon>Rhodophyta</taxon>
        <taxon>Bangiophyceae</taxon>
        <taxon>Bangiales</taxon>
        <taxon>Bangiaceae</taxon>
        <taxon>Pyropia</taxon>
    </lineage>
</organism>
<sequence>MYPDLYVVPPDVVTAKQLAPGWYATLSAGDEFDVVVAATAPWAAARTQLFKSVPKPFTGLVAGGDTEAAEYCPELGRLVLAWQPCRPTGGMGCSLTSAPAAKPPLSERDAFKNRSLAAGVGSMVKVTKFRSYSADWGPTLPAEEVTMYYRERCVLVAKGILLGTGAVAPAYRQPTAGGG</sequence>
<keyword evidence="2" id="KW-1185">Reference proteome</keyword>
<gene>
    <name evidence="1" type="ORF">I4F81_011260</name>
</gene>
<dbReference type="EMBL" id="CM020620">
    <property type="protein sequence ID" value="KAK1868777.1"/>
    <property type="molecule type" value="Genomic_DNA"/>
</dbReference>
<evidence type="ECO:0000313" key="2">
    <source>
        <dbReference type="Proteomes" id="UP000798662"/>
    </source>
</evidence>
<evidence type="ECO:0000313" key="1">
    <source>
        <dbReference type="EMBL" id="KAK1868777.1"/>
    </source>
</evidence>
<protein>
    <submittedName>
        <fullName evidence="1">Uncharacterized protein</fullName>
    </submittedName>
</protein>
<reference evidence="1" key="1">
    <citation type="submission" date="2019-11" db="EMBL/GenBank/DDBJ databases">
        <title>Nori genome reveals adaptations in red seaweeds to the harsh intertidal environment.</title>
        <authorList>
            <person name="Wang D."/>
            <person name="Mao Y."/>
        </authorList>
    </citation>
    <scope>NUCLEOTIDE SEQUENCE</scope>
    <source>
        <tissue evidence="1">Gametophyte</tissue>
    </source>
</reference>
<name>A0ACC3CEZ9_PYRYE</name>
<comment type="caution">
    <text evidence="1">The sequence shown here is derived from an EMBL/GenBank/DDBJ whole genome shotgun (WGS) entry which is preliminary data.</text>
</comment>